<protein>
    <submittedName>
        <fullName evidence="1">Putative ovule protein</fullName>
    </submittedName>
</protein>
<name>A0A0V0GEG9_SOLCH</name>
<dbReference type="EMBL" id="GEDG01041205">
    <property type="protein sequence ID" value="JAP06469.1"/>
    <property type="molecule type" value="Transcribed_RNA"/>
</dbReference>
<reference evidence="1" key="1">
    <citation type="submission" date="2015-12" db="EMBL/GenBank/DDBJ databases">
        <title>Gene expression during late stages of embryo sac development: a critical building block for successful pollen-pistil interactions.</title>
        <authorList>
            <person name="Liu Y."/>
            <person name="Joly V."/>
            <person name="Sabar M."/>
            <person name="Matton D.P."/>
        </authorList>
    </citation>
    <scope>NUCLEOTIDE SEQUENCE</scope>
</reference>
<proteinExistence type="predicted"/>
<accession>A0A0V0GEG9</accession>
<feature type="non-terminal residue" evidence="1">
    <location>
        <position position="1"/>
    </location>
</feature>
<evidence type="ECO:0000313" key="1">
    <source>
        <dbReference type="EMBL" id="JAP06469.1"/>
    </source>
</evidence>
<dbReference type="AlphaFoldDB" id="A0A0V0GEG9"/>
<sequence length="66" mass="7871">PLELFKLNKPINQDSFLHVLDVKLLYHKLELYYSLFGQAFGCQKCLFLKNKVFNQAFEEKKSVFQE</sequence>
<organism evidence="1">
    <name type="scientific">Solanum chacoense</name>
    <name type="common">Chaco potato</name>
    <dbReference type="NCBI Taxonomy" id="4108"/>
    <lineage>
        <taxon>Eukaryota</taxon>
        <taxon>Viridiplantae</taxon>
        <taxon>Streptophyta</taxon>
        <taxon>Embryophyta</taxon>
        <taxon>Tracheophyta</taxon>
        <taxon>Spermatophyta</taxon>
        <taxon>Magnoliopsida</taxon>
        <taxon>eudicotyledons</taxon>
        <taxon>Gunneridae</taxon>
        <taxon>Pentapetalae</taxon>
        <taxon>asterids</taxon>
        <taxon>lamiids</taxon>
        <taxon>Solanales</taxon>
        <taxon>Solanaceae</taxon>
        <taxon>Solanoideae</taxon>
        <taxon>Solaneae</taxon>
        <taxon>Solanum</taxon>
    </lineage>
</organism>